<dbReference type="GO" id="GO:0016226">
    <property type="term" value="P:iron-sulfur cluster assembly"/>
    <property type="evidence" value="ECO:0007669"/>
    <property type="project" value="TreeGrafter"/>
</dbReference>
<evidence type="ECO:0000313" key="5">
    <source>
        <dbReference type="EMBL" id="SEH15580.1"/>
    </source>
</evidence>
<dbReference type="EMBL" id="FNWJ01000002">
    <property type="protein sequence ID" value="SEH15580.1"/>
    <property type="molecule type" value="Genomic_DNA"/>
</dbReference>
<dbReference type="SUPFAM" id="SSF103025">
    <property type="entry name" value="Folate-binding domain"/>
    <property type="match status" value="1"/>
</dbReference>
<evidence type="ECO:0000259" key="4">
    <source>
        <dbReference type="Pfam" id="PF08669"/>
    </source>
</evidence>
<dbReference type="RefSeq" id="WP_093118637.1">
    <property type="nucleotide sequence ID" value="NZ_FNWJ01000002.1"/>
</dbReference>
<dbReference type="InterPro" id="IPR027266">
    <property type="entry name" value="TrmE/GcvT-like"/>
</dbReference>
<name>A0A1H6FZ47_THEAL</name>
<dbReference type="InterPro" id="IPR045179">
    <property type="entry name" value="YgfZ/GcvT"/>
</dbReference>
<dbReference type="Pfam" id="PF08669">
    <property type="entry name" value="GCV_T_C"/>
    <property type="match status" value="1"/>
</dbReference>
<dbReference type="InterPro" id="IPR017703">
    <property type="entry name" value="YgfZ/GCV_T_CS"/>
</dbReference>
<evidence type="ECO:0000256" key="2">
    <source>
        <dbReference type="SAM" id="MobiDB-lite"/>
    </source>
</evidence>
<keyword evidence="6" id="KW-1185">Reference proteome</keyword>
<sequence length="361" mass="38227">MFVPDPQQYATALDDAGIAALGRRALFEVRGPDAAELLQGQLTNDIAALSAGAGCYALLLTHKARIRADMRVLCFAEDGSRYFVLESEPQAAPVLRHMLTHAAVGLNVTWRELSEQRELWMVVGPCTDEALAVSPPSKVEHSLCVADDAWLVRTYLGVDLFVPSGDSPNSLLSTALPTLERDVIECLRIEHGRPRLGLELGSTTMPAEAGVVERAVSFTKGCYVGQEPVARLHYRGRANRLLRGLRLASAVATGAPVRHEGREVGRVGSCARSPRFGVIGLALLRREVEPGTRVAVDASVTDGESAPAGAEAASSVASVTVSAEVSTLPFTLPSTPAEAPAESQGGDRRRPQGACAQPPPG</sequence>
<evidence type="ECO:0000256" key="1">
    <source>
        <dbReference type="ARBA" id="ARBA00022946"/>
    </source>
</evidence>
<dbReference type="InterPro" id="IPR013977">
    <property type="entry name" value="GcvT_C"/>
</dbReference>
<gene>
    <name evidence="5" type="ORF">SAMN02745716_1998</name>
</gene>
<proteinExistence type="predicted"/>
<dbReference type="SUPFAM" id="SSF101790">
    <property type="entry name" value="Aminomethyltransferase beta-barrel domain"/>
    <property type="match status" value="1"/>
</dbReference>
<dbReference type="NCBIfam" id="TIGR03317">
    <property type="entry name" value="ygfZ_signature"/>
    <property type="match status" value="1"/>
</dbReference>
<feature type="domain" description="GCVT N-terminal" evidence="3">
    <location>
        <begin position="22"/>
        <end position="132"/>
    </location>
</feature>
<evidence type="ECO:0000313" key="6">
    <source>
        <dbReference type="Proteomes" id="UP000222056"/>
    </source>
</evidence>
<dbReference type="PIRSF" id="PIRSF006487">
    <property type="entry name" value="GcvT"/>
    <property type="match status" value="1"/>
</dbReference>
<dbReference type="OrthoDB" id="9796287at2"/>
<feature type="domain" description="Aminomethyltransferase C-terminal" evidence="4">
    <location>
        <begin position="241"/>
        <end position="298"/>
    </location>
</feature>
<dbReference type="STRING" id="29539.SAMN02745716_1998"/>
<dbReference type="InterPro" id="IPR029043">
    <property type="entry name" value="GcvT/YgfZ_C"/>
</dbReference>
<reference evidence="6" key="1">
    <citation type="submission" date="2016-10" db="EMBL/GenBank/DDBJ databases">
        <authorList>
            <person name="Varghese N."/>
            <person name="Submissions S."/>
        </authorList>
    </citation>
    <scope>NUCLEOTIDE SEQUENCE [LARGE SCALE GENOMIC DNA]</scope>
    <source>
        <strain evidence="6">ATCC 35263</strain>
    </source>
</reference>
<protein>
    <recommendedName>
        <fullName evidence="7">Aminomethyltransferase folate-binding domain-containing protein</fullName>
    </recommendedName>
</protein>
<accession>A0A1H6FZ47</accession>
<evidence type="ECO:0000259" key="3">
    <source>
        <dbReference type="Pfam" id="PF01571"/>
    </source>
</evidence>
<organism evidence="5 6">
    <name type="scientific">Thermoleophilum album</name>
    <dbReference type="NCBI Taxonomy" id="29539"/>
    <lineage>
        <taxon>Bacteria</taxon>
        <taxon>Bacillati</taxon>
        <taxon>Actinomycetota</taxon>
        <taxon>Thermoleophilia</taxon>
        <taxon>Thermoleophilales</taxon>
        <taxon>Thermoleophilaceae</taxon>
        <taxon>Thermoleophilum</taxon>
    </lineage>
</organism>
<evidence type="ECO:0008006" key="7">
    <source>
        <dbReference type="Google" id="ProtNLM"/>
    </source>
</evidence>
<feature type="region of interest" description="Disordered" evidence="2">
    <location>
        <begin position="327"/>
        <end position="361"/>
    </location>
</feature>
<dbReference type="InterPro" id="IPR006222">
    <property type="entry name" value="GCVT_N"/>
</dbReference>
<dbReference type="PANTHER" id="PTHR22602:SF0">
    <property type="entry name" value="TRANSFERASE CAF17, MITOCHONDRIAL-RELATED"/>
    <property type="match status" value="1"/>
</dbReference>
<dbReference type="AlphaFoldDB" id="A0A1H6FZ47"/>
<dbReference type="Pfam" id="PF01571">
    <property type="entry name" value="GCV_T"/>
    <property type="match status" value="1"/>
</dbReference>
<dbReference type="Gene3D" id="3.30.1360.120">
    <property type="entry name" value="Probable tRNA modification gtpase trme, domain 1"/>
    <property type="match status" value="1"/>
</dbReference>
<dbReference type="PANTHER" id="PTHR22602">
    <property type="entry name" value="TRANSFERASE CAF17, MITOCHONDRIAL-RELATED"/>
    <property type="match status" value="1"/>
</dbReference>
<keyword evidence="1" id="KW-0809">Transit peptide</keyword>
<dbReference type="Proteomes" id="UP000222056">
    <property type="component" value="Unassembled WGS sequence"/>
</dbReference>